<dbReference type="InterPro" id="IPR003594">
    <property type="entry name" value="HATPase_dom"/>
</dbReference>
<keyword evidence="11" id="KW-0472">Membrane</keyword>
<evidence type="ECO:0000313" key="16">
    <source>
        <dbReference type="EMBL" id="RYJ08874.1"/>
    </source>
</evidence>
<keyword evidence="5" id="KW-0812">Transmembrane</keyword>
<dbReference type="PANTHER" id="PTHR42878">
    <property type="entry name" value="TWO-COMPONENT HISTIDINE KINASE"/>
    <property type="match status" value="1"/>
</dbReference>
<name>A0A482SYT8_HALHI</name>
<dbReference type="PANTHER" id="PTHR42878:SF7">
    <property type="entry name" value="SENSOR HISTIDINE KINASE GLRK"/>
    <property type="match status" value="1"/>
</dbReference>
<keyword evidence="7" id="KW-0418">Kinase</keyword>
<comment type="catalytic activity">
    <reaction evidence="1">
        <text>ATP + protein L-histidine = ADP + protein N-phospho-L-histidine.</text>
        <dbReference type="EC" id="2.7.13.3"/>
    </reaction>
</comment>
<feature type="domain" description="PAS" evidence="14">
    <location>
        <begin position="133"/>
        <end position="179"/>
    </location>
</feature>
<dbReference type="SUPFAM" id="SSF55785">
    <property type="entry name" value="PYP-like sensor domain (PAS domain)"/>
    <property type="match status" value="1"/>
</dbReference>
<keyword evidence="8" id="KW-0067">ATP-binding</keyword>
<dbReference type="PROSITE" id="PS50109">
    <property type="entry name" value="HIS_KIN"/>
    <property type="match status" value="1"/>
</dbReference>
<dbReference type="InterPro" id="IPR000014">
    <property type="entry name" value="PAS"/>
</dbReference>
<dbReference type="GO" id="GO:0016020">
    <property type="term" value="C:membrane"/>
    <property type="evidence" value="ECO:0007669"/>
    <property type="project" value="UniProtKB-SubCell"/>
</dbReference>
<feature type="coiled-coil region" evidence="12">
    <location>
        <begin position="110"/>
        <end position="140"/>
    </location>
</feature>
<dbReference type="GO" id="GO:0004673">
    <property type="term" value="F:protein histidine kinase activity"/>
    <property type="evidence" value="ECO:0007669"/>
    <property type="project" value="UniProtKB-EC"/>
</dbReference>
<dbReference type="GO" id="GO:0030295">
    <property type="term" value="F:protein kinase activator activity"/>
    <property type="evidence" value="ECO:0007669"/>
    <property type="project" value="TreeGrafter"/>
</dbReference>
<dbReference type="InterPro" id="IPR004358">
    <property type="entry name" value="Sig_transdc_His_kin-like_C"/>
</dbReference>
<dbReference type="InterPro" id="IPR001610">
    <property type="entry name" value="PAC"/>
</dbReference>
<dbReference type="SMART" id="SM00387">
    <property type="entry name" value="HATPase_c"/>
    <property type="match status" value="1"/>
</dbReference>
<evidence type="ECO:0000256" key="3">
    <source>
        <dbReference type="ARBA" id="ARBA00012438"/>
    </source>
</evidence>
<dbReference type="Pfam" id="PF00989">
    <property type="entry name" value="PAS"/>
    <property type="match status" value="1"/>
</dbReference>
<accession>A0A482SYT8</accession>
<keyword evidence="4" id="KW-0808">Transferase</keyword>
<keyword evidence="6" id="KW-0547">Nucleotide-binding</keyword>
<comment type="caution">
    <text evidence="16">The sequence shown here is derived from an EMBL/GenBank/DDBJ whole genome shotgun (WGS) entry which is preliminary data.</text>
</comment>
<gene>
    <name evidence="16" type="ORF">ELS20_01675</name>
</gene>
<dbReference type="PROSITE" id="PS50113">
    <property type="entry name" value="PAC"/>
    <property type="match status" value="1"/>
</dbReference>
<dbReference type="InterPro" id="IPR035965">
    <property type="entry name" value="PAS-like_dom_sf"/>
</dbReference>
<evidence type="ECO:0000256" key="9">
    <source>
        <dbReference type="ARBA" id="ARBA00022989"/>
    </source>
</evidence>
<proteinExistence type="predicted"/>
<dbReference type="Gene3D" id="3.30.565.10">
    <property type="entry name" value="Histidine kinase-like ATPase, C-terminal domain"/>
    <property type="match status" value="1"/>
</dbReference>
<evidence type="ECO:0000256" key="12">
    <source>
        <dbReference type="SAM" id="Coils"/>
    </source>
</evidence>
<reference evidence="16 17" key="1">
    <citation type="submission" date="2018-12" db="EMBL/GenBank/DDBJ databases">
        <title>Draft genome sequence of Haloarcula hispinica strain 18.1, an halophilic archaeon isolated from Chott El Jerid of Southern Tunisia.</title>
        <authorList>
            <person name="Najjari A."/>
            <person name="Ben Dhia O."/>
            <person name="Ferjani R."/>
            <person name="Mahjoubi M."/>
            <person name="Sghaier H."/>
            <person name="Elshahed M."/>
            <person name="Ouzari H.I."/>
            <person name="Cherid A."/>
            <person name="Youssef N."/>
        </authorList>
    </citation>
    <scope>NUCLEOTIDE SEQUENCE [LARGE SCALE GENOMIC DNA]</scope>
    <source>
        <strain evidence="16 17">18.1</strain>
    </source>
</reference>
<dbReference type="RefSeq" id="WP_129754877.1">
    <property type="nucleotide sequence ID" value="NZ_JAFKAA010000002.1"/>
</dbReference>
<evidence type="ECO:0000256" key="11">
    <source>
        <dbReference type="ARBA" id="ARBA00023136"/>
    </source>
</evidence>
<dbReference type="SUPFAM" id="SSF55874">
    <property type="entry name" value="ATPase domain of HSP90 chaperone/DNA topoisomerase II/histidine kinase"/>
    <property type="match status" value="1"/>
</dbReference>
<dbReference type="SMART" id="SM00091">
    <property type="entry name" value="PAS"/>
    <property type="match status" value="1"/>
</dbReference>
<evidence type="ECO:0000256" key="7">
    <source>
        <dbReference type="ARBA" id="ARBA00022777"/>
    </source>
</evidence>
<dbReference type="Gene3D" id="3.30.450.20">
    <property type="entry name" value="PAS domain"/>
    <property type="match status" value="1"/>
</dbReference>
<evidence type="ECO:0000256" key="4">
    <source>
        <dbReference type="ARBA" id="ARBA00022679"/>
    </source>
</evidence>
<dbReference type="NCBIfam" id="TIGR00229">
    <property type="entry name" value="sensory_box"/>
    <property type="match status" value="1"/>
</dbReference>
<evidence type="ECO:0000259" key="15">
    <source>
        <dbReference type="PROSITE" id="PS50113"/>
    </source>
</evidence>
<evidence type="ECO:0000259" key="13">
    <source>
        <dbReference type="PROSITE" id="PS50109"/>
    </source>
</evidence>
<dbReference type="GO" id="GO:0000156">
    <property type="term" value="F:phosphorelay response regulator activity"/>
    <property type="evidence" value="ECO:0007669"/>
    <property type="project" value="TreeGrafter"/>
</dbReference>
<evidence type="ECO:0000259" key="14">
    <source>
        <dbReference type="PROSITE" id="PS50112"/>
    </source>
</evidence>
<keyword evidence="9" id="KW-1133">Transmembrane helix</keyword>
<evidence type="ECO:0000256" key="5">
    <source>
        <dbReference type="ARBA" id="ARBA00022692"/>
    </source>
</evidence>
<evidence type="ECO:0000313" key="17">
    <source>
        <dbReference type="Proteomes" id="UP000293535"/>
    </source>
</evidence>
<dbReference type="Pfam" id="PF02518">
    <property type="entry name" value="HATPase_c"/>
    <property type="match status" value="1"/>
</dbReference>
<evidence type="ECO:0000256" key="10">
    <source>
        <dbReference type="ARBA" id="ARBA00023012"/>
    </source>
</evidence>
<sequence length="466" mass="51923">MADVQLLLAGDGNREALASVVAEHHTPITDDEFREVDLHIVDESSFPKYRESIEQYKHRADPVFCPVILVRREGTPVRIDLPDIDAAEQPLVVDDIMTAPLDTQALFRTIANLLARRSHTEDLVEDLREQNSELRRFRNAVEHAGHAILITNTYGVIEYVNPAFEELTGFSAEEAIGRTPRILKSGEQSEQFYERLWDTICRGEVWTSEIVNERKSGERFIINQTIAPIQDADGTIQGFVGMQDEITGRRLREQQLTVFHRILRHNLRNNGTTISGRADILSELVDDDAALDHLETIKANVQSLLDISEKAHHVQELLADSLTDDVERELEDVLSDITDGLAAAYPDAEFVVESDSVSSSAIDAKVVPALQELIENGIKHSDASAPRVTVRTERHDSTATVTIVDNGPGVPDQERRVIEAAEEKPLEHGSGLGLWFAYWLVSYVGGDIDIRVDTDGTSVSVTMPVR</sequence>
<dbReference type="PROSITE" id="PS50112">
    <property type="entry name" value="PAS"/>
    <property type="match status" value="1"/>
</dbReference>
<dbReference type="EC" id="2.7.13.3" evidence="3"/>
<evidence type="ECO:0000256" key="2">
    <source>
        <dbReference type="ARBA" id="ARBA00004141"/>
    </source>
</evidence>
<keyword evidence="10" id="KW-0902">Two-component regulatory system</keyword>
<dbReference type="InterPro" id="IPR000700">
    <property type="entry name" value="PAS-assoc_C"/>
</dbReference>
<comment type="subcellular location">
    <subcellularLocation>
        <location evidence="2">Membrane</location>
        <topology evidence="2">Multi-pass membrane protein</topology>
    </subcellularLocation>
</comment>
<dbReference type="InterPro" id="IPR036890">
    <property type="entry name" value="HATPase_C_sf"/>
</dbReference>
<dbReference type="PRINTS" id="PR00344">
    <property type="entry name" value="BCTRLSENSOR"/>
</dbReference>
<dbReference type="Proteomes" id="UP000293535">
    <property type="component" value="Unassembled WGS sequence"/>
</dbReference>
<dbReference type="CDD" id="cd00130">
    <property type="entry name" value="PAS"/>
    <property type="match status" value="1"/>
</dbReference>
<evidence type="ECO:0000256" key="1">
    <source>
        <dbReference type="ARBA" id="ARBA00000085"/>
    </source>
</evidence>
<dbReference type="SMART" id="SM00086">
    <property type="entry name" value="PAC"/>
    <property type="match status" value="1"/>
</dbReference>
<evidence type="ECO:0000256" key="6">
    <source>
        <dbReference type="ARBA" id="ARBA00022741"/>
    </source>
</evidence>
<feature type="domain" description="PAC" evidence="15">
    <location>
        <begin position="206"/>
        <end position="258"/>
    </location>
</feature>
<dbReference type="InterPro" id="IPR005467">
    <property type="entry name" value="His_kinase_dom"/>
</dbReference>
<dbReference type="GO" id="GO:0005524">
    <property type="term" value="F:ATP binding"/>
    <property type="evidence" value="ECO:0007669"/>
    <property type="project" value="UniProtKB-KW"/>
</dbReference>
<dbReference type="GO" id="GO:0007234">
    <property type="term" value="P:osmosensory signaling via phosphorelay pathway"/>
    <property type="evidence" value="ECO:0007669"/>
    <property type="project" value="TreeGrafter"/>
</dbReference>
<organism evidence="16 17">
    <name type="scientific">Haloarcula hispanica</name>
    <dbReference type="NCBI Taxonomy" id="51589"/>
    <lineage>
        <taxon>Archaea</taxon>
        <taxon>Methanobacteriati</taxon>
        <taxon>Methanobacteriota</taxon>
        <taxon>Stenosarchaea group</taxon>
        <taxon>Halobacteria</taxon>
        <taxon>Halobacteriales</taxon>
        <taxon>Haloarculaceae</taxon>
        <taxon>Haloarcula</taxon>
    </lineage>
</organism>
<keyword evidence="12" id="KW-0175">Coiled coil</keyword>
<dbReference type="AlphaFoldDB" id="A0A482SYT8"/>
<dbReference type="EMBL" id="RZIG01000002">
    <property type="protein sequence ID" value="RYJ08874.1"/>
    <property type="molecule type" value="Genomic_DNA"/>
</dbReference>
<dbReference type="InterPro" id="IPR013767">
    <property type="entry name" value="PAS_fold"/>
</dbReference>
<evidence type="ECO:0000256" key="8">
    <source>
        <dbReference type="ARBA" id="ARBA00022840"/>
    </source>
</evidence>
<feature type="domain" description="Histidine kinase" evidence="13">
    <location>
        <begin position="262"/>
        <end position="466"/>
    </location>
</feature>
<protein>
    <recommendedName>
        <fullName evidence="3">histidine kinase</fullName>
        <ecNumber evidence="3">2.7.13.3</ecNumber>
    </recommendedName>
</protein>
<dbReference type="InterPro" id="IPR050351">
    <property type="entry name" value="BphY/WalK/GraS-like"/>
</dbReference>